<dbReference type="SUPFAM" id="SSF50129">
    <property type="entry name" value="GroES-like"/>
    <property type="match status" value="1"/>
</dbReference>
<dbReference type="RefSeq" id="WP_048422525.1">
    <property type="nucleotide sequence ID" value="NZ_JYNU01000007.1"/>
</dbReference>
<proteinExistence type="inferred from homology"/>
<dbReference type="Pfam" id="PF08240">
    <property type="entry name" value="ADH_N"/>
    <property type="match status" value="1"/>
</dbReference>
<gene>
    <name evidence="7" type="primary">gutB_1</name>
    <name evidence="7" type="ORF">MOBUDSM44075_01252</name>
</gene>
<evidence type="ECO:0000259" key="6">
    <source>
        <dbReference type="SMART" id="SM00829"/>
    </source>
</evidence>
<dbReference type="PANTHER" id="PTHR43401:SF2">
    <property type="entry name" value="L-THREONINE 3-DEHYDROGENASE"/>
    <property type="match status" value="1"/>
</dbReference>
<dbReference type="InterPro" id="IPR002328">
    <property type="entry name" value="ADH_Zn_CS"/>
</dbReference>
<organism evidence="7 8">
    <name type="scientific">Mycolicibacterium obuense</name>
    <dbReference type="NCBI Taxonomy" id="1807"/>
    <lineage>
        <taxon>Bacteria</taxon>
        <taxon>Bacillati</taxon>
        <taxon>Actinomycetota</taxon>
        <taxon>Actinomycetes</taxon>
        <taxon>Mycobacteriales</taxon>
        <taxon>Mycobacteriaceae</taxon>
        <taxon>Mycolicibacterium</taxon>
    </lineage>
</organism>
<dbReference type="InterPro" id="IPR013149">
    <property type="entry name" value="ADH-like_C"/>
</dbReference>
<reference evidence="7 8" key="1">
    <citation type="journal article" date="2015" name="Genome Biol. Evol.">
        <title>Characterization of Three Mycobacterium spp. with Potential Use in Bioremediation by Genome Sequencing and Comparative Genomics.</title>
        <authorList>
            <person name="Das S."/>
            <person name="Pettersson B.M."/>
            <person name="Behra P.R."/>
            <person name="Ramesh M."/>
            <person name="Dasgupta S."/>
            <person name="Bhattacharya A."/>
            <person name="Kirsebom L.A."/>
        </authorList>
    </citation>
    <scope>NUCLEOTIDE SEQUENCE [LARGE SCALE GENOMIC DNA]</scope>
    <source>
        <strain evidence="7 8">DSM 44075</strain>
    </source>
</reference>
<feature type="domain" description="Enoyl reductase (ER)" evidence="6">
    <location>
        <begin position="7"/>
        <end position="350"/>
    </location>
</feature>
<dbReference type="PATRIC" id="fig|1807.14.peg.1263"/>
<dbReference type="InterPro" id="IPR036291">
    <property type="entry name" value="NAD(P)-bd_dom_sf"/>
</dbReference>
<dbReference type="EC" id="1.1.1.14" evidence="7"/>
<evidence type="ECO:0000256" key="2">
    <source>
        <dbReference type="ARBA" id="ARBA00022723"/>
    </source>
</evidence>
<comment type="caution">
    <text evidence="7">The sequence shown here is derived from an EMBL/GenBank/DDBJ whole genome shotgun (WGS) entry which is preliminary data.</text>
</comment>
<name>A0A0J6Z4A9_9MYCO</name>
<dbReference type="GO" id="GO:0008270">
    <property type="term" value="F:zinc ion binding"/>
    <property type="evidence" value="ECO:0007669"/>
    <property type="project" value="InterPro"/>
</dbReference>
<dbReference type="EMBL" id="JYNU01000007">
    <property type="protein sequence ID" value="KMO79451.1"/>
    <property type="molecule type" value="Genomic_DNA"/>
</dbReference>
<protein>
    <submittedName>
        <fullName evidence="7">Sorbitol dehydrogenase</fullName>
        <ecNumber evidence="7">1.1.1.14</ecNumber>
    </submittedName>
</protein>
<sequence>MKALRFYAPEDVRLEDVPEPDCAPDEVKLRVRNCSTCGTDVKIFYNGHQNLTPPRTIGHEIAGEIVEVGSEVNATYGSSWEVGDRVQVIAAVPCGECYECRKGWMAVCQNQTSMGYQYDGGFAEYMIVPRQVLKVDGLNRIPDNVGFDEASAAEPFACAINAQELLGIEEGDAVVVFGAGPIGCMHIRIARGVHNCGPVYLVDVNAARLQMSADAVGPDEIINGAEVDVVERVMELTGGRGADVVITATAANVAQEQAISMAARNGRISFFGGLPKTDPTITCDSNLVHYRQLHIHGANGSAPEHNKRALEYISTGQVPVKDLITRHIPLDDVLDAFQIVKNGEAIKVTVEPAPADVPAAV</sequence>
<dbReference type="Gene3D" id="3.40.50.720">
    <property type="entry name" value="NAD(P)-binding Rossmann-like Domain"/>
    <property type="match status" value="1"/>
</dbReference>
<evidence type="ECO:0000256" key="4">
    <source>
        <dbReference type="ARBA" id="ARBA00023002"/>
    </source>
</evidence>
<dbReference type="SUPFAM" id="SSF51735">
    <property type="entry name" value="NAD(P)-binding Rossmann-fold domains"/>
    <property type="match status" value="1"/>
</dbReference>
<evidence type="ECO:0000256" key="1">
    <source>
        <dbReference type="ARBA" id="ARBA00001947"/>
    </source>
</evidence>
<dbReference type="PANTHER" id="PTHR43401">
    <property type="entry name" value="L-THREONINE 3-DEHYDROGENASE"/>
    <property type="match status" value="1"/>
</dbReference>
<evidence type="ECO:0000313" key="8">
    <source>
        <dbReference type="Proteomes" id="UP000036313"/>
    </source>
</evidence>
<accession>A0A0J6Z4A9</accession>
<dbReference type="InterPro" id="IPR013154">
    <property type="entry name" value="ADH-like_N"/>
</dbReference>
<evidence type="ECO:0000313" key="7">
    <source>
        <dbReference type="EMBL" id="KMO79451.1"/>
    </source>
</evidence>
<dbReference type="Gene3D" id="3.90.180.10">
    <property type="entry name" value="Medium-chain alcohol dehydrogenases, catalytic domain"/>
    <property type="match status" value="1"/>
</dbReference>
<dbReference type="Proteomes" id="UP000036313">
    <property type="component" value="Unassembled WGS sequence"/>
</dbReference>
<dbReference type="InterPro" id="IPR011032">
    <property type="entry name" value="GroES-like_sf"/>
</dbReference>
<dbReference type="AlphaFoldDB" id="A0A0J6Z4A9"/>
<keyword evidence="3 5" id="KW-0862">Zinc</keyword>
<comment type="similarity">
    <text evidence="5">Belongs to the zinc-containing alcohol dehydrogenase family.</text>
</comment>
<dbReference type="InterPro" id="IPR050129">
    <property type="entry name" value="Zn_alcohol_dh"/>
</dbReference>
<keyword evidence="4 7" id="KW-0560">Oxidoreductase</keyword>
<dbReference type="SMART" id="SM00829">
    <property type="entry name" value="PKS_ER"/>
    <property type="match status" value="1"/>
</dbReference>
<dbReference type="Pfam" id="PF00107">
    <property type="entry name" value="ADH_zinc_N"/>
    <property type="match status" value="1"/>
</dbReference>
<dbReference type="InterPro" id="IPR020843">
    <property type="entry name" value="ER"/>
</dbReference>
<dbReference type="GO" id="GO:0003939">
    <property type="term" value="F:L-iditol 2-dehydrogenase (NAD+) activity"/>
    <property type="evidence" value="ECO:0007669"/>
    <property type="project" value="UniProtKB-EC"/>
</dbReference>
<evidence type="ECO:0000256" key="3">
    <source>
        <dbReference type="ARBA" id="ARBA00022833"/>
    </source>
</evidence>
<evidence type="ECO:0000256" key="5">
    <source>
        <dbReference type="RuleBase" id="RU361277"/>
    </source>
</evidence>
<dbReference type="CDD" id="cd08235">
    <property type="entry name" value="iditol_2_DH_like"/>
    <property type="match status" value="1"/>
</dbReference>
<keyword evidence="2 5" id="KW-0479">Metal-binding</keyword>
<dbReference type="PROSITE" id="PS00059">
    <property type="entry name" value="ADH_ZINC"/>
    <property type="match status" value="1"/>
</dbReference>
<comment type="cofactor">
    <cofactor evidence="1 5">
        <name>Zn(2+)</name>
        <dbReference type="ChEBI" id="CHEBI:29105"/>
    </cofactor>
</comment>